<reference evidence="11" key="1">
    <citation type="submission" date="2020-06" db="EMBL/GenBank/DDBJ databases">
        <title>WGS assembly of Ceratodon purpureus strain R40.</title>
        <authorList>
            <person name="Carey S.B."/>
            <person name="Jenkins J."/>
            <person name="Shu S."/>
            <person name="Lovell J.T."/>
            <person name="Sreedasyam A."/>
            <person name="Maumus F."/>
            <person name="Tiley G.P."/>
            <person name="Fernandez-Pozo N."/>
            <person name="Barry K."/>
            <person name="Chen C."/>
            <person name="Wang M."/>
            <person name="Lipzen A."/>
            <person name="Daum C."/>
            <person name="Saski C.A."/>
            <person name="Payton A.C."/>
            <person name="Mcbreen J.C."/>
            <person name="Conrad R.E."/>
            <person name="Kollar L.M."/>
            <person name="Olsson S."/>
            <person name="Huttunen S."/>
            <person name="Landis J.B."/>
            <person name="Wickett N.J."/>
            <person name="Johnson M.G."/>
            <person name="Rensing S.A."/>
            <person name="Grimwood J."/>
            <person name="Schmutz J."/>
            <person name="Mcdaniel S.F."/>
        </authorList>
    </citation>
    <scope>NUCLEOTIDE SEQUENCE</scope>
    <source>
        <strain evidence="11">R40</strain>
    </source>
</reference>
<keyword evidence="4" id="KW-0883">Thioether bond</keyword>
<dbReference type="InterPro" id="IPR002227">
    <property type="entry name" value="Tyrosinase_Cu-bd"/>
</dbReference>
<dbReference type="PROSITE" id="PS00498">
    <property type="entry name" value="TYROSINASE_2"/>
    <property type="match status" value="1"/>
</dbReference>
<dbReference type="InterPro" id="IPR050316">
    <property type="entry name" value="Tyrosinase/Hemocyanin"/>
</dbReference>
<gene>
    <name evidence="11" type="ORF">KC19_7G067700</name>
</gene>
<evidence type="ECO:0000256" key="3">
    <source>
        <dbReference type="ARBA" id="ARBA00022723"/>
    </source>
</evidence>
<dbReference type="InterPro" id="IPR008922">
    <property type="entry name" value="Di-copper_centre_dom_sf"/>
</dbReference>
<feature type="domain" description="Tyrosinase copper-binding" evidence="10">
    <location>
        <begin position="303"/>
        <end position="314"/>
    </location>
</feature>
<keyword evidence="6" id="KW-0186">Copper</keyword>
<evidence type="ECO:0000259" key="10">
    <source>
        <dbReference type="PROSITE" id="PS00498"/>
    </source>
</evidence>
<evidence type="ECO:0000256" key="8">
    <source>
        <dbReference type="SAM" id="SignalP"/>
    </source>
</evidence>
<dbReference type="Proteomes" id="UP000822688">
    <property type="component" value="Chromosome 7"/>
</dbReference>
<protein>
    <recommendedName>
        <fullName evidence="9 10">Tyrosinase copper-binding domain-containing protein</fullName>
    </recommendedName>
</protein>
<dbReference type="PROSITE" id="PS00497">
    <property type="entry name" value="TYROSINASE_1"/>
    <property type="match status" value="1"/>
</dbReference>
<dbReference type="SUPFAM" id="SSF48056">
    <property type="entry name" value="Di-copper centre-containing domain"/>
    <property type="match status" value="1"/>
</dbReference>
<dbReference type="EMBL" id="CM026428">
    <property type="protein sequence ID" value="KAG0566488.1"/>
    <property type="molecule type" value="Genomic_DNA"/>
</dbReference>
<feature type="domain" description="Tyrosinase copper-binding" evidence="9">
    <location>
        <begin position="132"/>
        <end position="149"/>
    </location>
</feature>
<keyword evidence="8" id="KW-0732">Signal</keyword>
<comment type="similarity">
    <text evidence="2">Belongs to the tyrosinase family.</text>
</comment>
<evidence type="ECO:0000313" key="11">
    <source>
        <dbReference type="EMBL" id="KAG0566488.1"/>
    </source>
</evidence>
<evidence type="ECO:0000313" key="12">
    <source>
        <dbReference type="Proteomes" id="UP000822688"/>
    </source>
</evidence>
<accession>A0A8T0H8D7</accession>
<evidence type="ECO:0000256" key="2">
    <source>
        <dbReference type="ARBA" id="ARBA00009928"/>
    </source>
</evidence>
<feature type="signal peptide" evidence="8">
    <location>
        <begin position="1"/>
        <end position="29"/>
    </location>
</feature>
<dbReference type="GO" id="GO:0046872">
    <property type="term" value="F:metal ion binding"/>
    <property type="evidence" value="ECO:0007669"/>
    <property type="project" value="UniProtKB-KW"/>
</dbReference>
<evidence type="ECO:0000256" key="5">
    <source>
        <dbReference type="ARBA" id="ARBA00023002"/>
    </source>
</evidence>
<dbReference type="Pfam" id="PF12142">
    <property type="entry name" value="PPO1_DWL"/>
    <property type="match status" value="1"/>
</dbReference>
<evidence type="ECO:0000256" key="7">
    <source>
        <dbReference type="ARBA" id="ARBA00023157"/>
    </source>
</evidence>
<keyword evidence="3" id="KW-0479">Metal-binding</keyword>
<dbReference type="InterPro" id="IPR022740">
    <property type="entry name" value="Polyphenol_oxidase_C"/>
</dbReference>
<dbReference type="Pfam" id="PF00264">
    <property type="entry name" value="Tyrosinase"/>
    <property type="match status" value="1"/>
</dbReference>
<comment type="cofactor">
    <cofactor evidence="1">
        <name>Cu(2+)</name>
        <dbReference type="ChEBI" id="CHEBI:29036"/>
    </cofactor>
</comment>
<dbReference type="Gene3D" id="1.10.1280.10">
    <property type="entry name" value="Di-copper center containing domain from catechol oxidase"/>
    <property type="match status" value="1"/>
</dbReference>
<dbReference type="PRINTS" id="PR00092">
    <property type="entry name" value="TYROSINASE"/>
</dbReference>
<dbReference type="GO" id="GO:0004097">
    <property type="term" value="F:catechol oxidase activity"/>
    <property type="evidence" value="ECO:0007669"/>
    <property type="project" value="InterPro"/>
</dbReference>
<organism evidence="11 12">
    <name type="scientific">Ceratodon purpureus</name>
    <name type="common">Fire moss</name>
    <name type="synonym">Dicranum purpureum</name>
    <dbReference type="NCBI Taxonomy" id="3225"/>
    <lineage>
        <taxon>Eukaryota</taxon>
        <taxon>Viridiplantae</taxon>
        <taxon>Streptophyta</taxon>
        <taxon>Embryophyta</taxon>
        <taxon>Bryophyta</taxon>
        <taxon>Bryophytina</taxon>
        <taxon>Bryopsida</taxon>
        <taxon>Dicranidae</taxon>
        <taxon>Pseudoditrichales</taxon>
        <taxon>Ditrichaceae</taxon>
        <taxon>Ceratodon</taxon>
    </lineage>
</organism>
<dbReference type="Pfam" id="PF12143">
    <property type="entry name" value="PPO1_KFDV"/>
    <property type="match status" value="1"/>
</dbReference>
<keyword evidence="7" id="KW-1015">Disulfide bond</keyword>
<dbReference type="PANTHER" id="PTHR11474:SF76">
    <property type="entry name" value="SHKT DOMAIN-CONTAINING PROTEIN"/>
    <property type="match status" value="1"/>
</dbReference>
<name>A0A8T0H8D7_CERPU</name>
<dbReference type="PANTHER" id="PTHR11474">
    <property type="entry name" value="TYROSINASE FAMILY MEMBER"/>
    <property type="match status" value="1"/>
</dbReference>
<keyword evidence="12" id="KW-1185">Reference proteome</keyword>
<evidence type="ECO:0000259" key="9">
    <source>
        <dbReference type="PROSITE" id="PS00497"/>
    </source>
</evidence>
<comment type="caution">
    <text evidence="11">The sequence shown here is derived from an EMBL/GenBank/DDBJ whole genome shotgun (WGS) entry which is preliminary data.</text>
</comment>
<keyword evidence="5" id="KW-0560">Oxidoreductase</keyword>
<dbReference type="AlphaFoldDB" id="A0A8T0H8D7"/>
<evidence type="ECO:0000256" key="6">
    <source>
        <dbReference type="ARBA" id="ARBA00023008"/>
    </source>
</evidence>
<feature type="chain" id="PRO_5035895111" description="Tyrosinase copper-binding domain-containing protein" evidence="8">
    <location>
        <begin position="30"/>
        <end position="543"/>
    </location>
</feature>
<sequence>MGQLRSTGMSPYSFLGLALFMALVAVTYAHLPIPAADLPTQCNSIERCCMPTPYKGKPAYNFEYKKFKKFNVRRPAHLLTKKEITRLEKAYTLMRALPDSDPRSLLNQMKLHCLYCDNALYYPGQQYPLEVHNGWFFLPWHRMFMYWHERILQKLLKDDTFTLPFWAWDNSMDVKPVPNEMPAPYARKGSSLYDEARNNCSFPPFLVDLDTAGGGCTTKTPDFIRIQNDRLQYTQLVVGATTPSLFFGLPYYFGDYGGKGSGTFEDQPHGTVHAWLGRQDAPILGPQYHPYDDMGNFGRAAFDPIFYPHHTNVDRIWCLWTHIPGGKRTHPTHPAFLNTQFTFYDENANLVKHNVSQALDTDLLGYKFESYPTPWMTNGVQAGRENSIPLCNPLSKKATESLISSTPKQRSTQVLLADPITFKVARPKKSKGTEVLEISGIHIPNKTAQAHWKVYLFYPNVSFLTGAACPEFAGTFNWIPHVGQVAYNPDRVWRMGVGPKLLQMGKDYVKSIVVTVVQTGFPLQALTFDSAKIIYDNSPEVEL</sequence>
<evidence type="ECO:0000256" key="4">
    <source>
        <dbReference type="ARBA" id="ARBA00022784"/>
    </source>
</evidence>
<dbReference type="InterPro" id="IPR022739">
    <property type="entry name" value="Polyphenol_oxidase_cen"/>
</dbReference>
<proteinExistence type="inferred from homology"/>
<evidence type="ECO:0000256" key="1">
    <source>
        <dbReference type="ARBA" id="ARBA00001973"/>
    </source>
</evidence>